<dbReference type="AlphaFoldDB" id="A0A6H3NIU4"/>
<dbReference type="EMBL" id="RQHU01000025">
    <property type="protein sequence ID" value="TGN10742.1"/>
    <property type="molecule type" value="Genomic_DNA"/>
</dbReference>
<sequence>MKYIWILLVVTLLSCHFDRHHLQKITYPLPNGEKMLFVNTISPTFYDSYDEVRDVNHLISETLEELGYSIVIGDKVWEDQEIKRITNDNIEVFQKNLKPEWTEEKPRIQIWKERATSVGATGVFLLRYHFSLENKTKRIRMFCIRFDKNEISRFDWNWNPDEPIPFYESFRNKEEGEK</sequence>
<organism evidence="1 2">
    <name type="scientific">Leptospira bandrabouensis</name>
    <dbReference type="NCBI Taxonomy" id="2484903"/>
    <lineage>
        <taxon>Bacteria</taxon>
        <taxon>Pseudomonadati</taxon>
        <taxon>Spirochaetota</taxon>
        <taxon>Spirochaetia</taxon>
        <taxon>Leptospirales</taxon>
        <taxon>Leptospiraceae</taxon>
        <taxon>Leptospira</taxon>
    </lineage>
</organism>
<reference evidence="1" key="1">
    <citation type="journal article" date="2019" name="PLoS Negl. Trop. Dis.">
        <title>Revisiting the worldwide diversity of Leptospira species in the environment.</title>
        <authorList>
            <person name="Vincent A.T."/>
            <person name="Schiettekatte O."/>
            <person name="Bourhy P."/>
            <person name="Veyrier F.J."/>
            <person name="Picardeau M."/>
        </authorList>
    </citation>
    <scope>NUCLEOTIDE SEQUENCE [LARGE SCALE GENOMIC DNA]</scope>
    <source>
        <strain evidence="1">201601109</strain>
    </source>
</reference>
<dbReference type="RefSeq" id="WP_135743343.1">
    <property type="nucleotide sequence ID" value="NZ_JAIZBI010000001.1"/>
</dbReference>
<name>A0A6H3NIU4_9LEPT</name>
<proteinExistence type="predicted"/>
<gene>
    <name evidence="1" type="ORF">EHR08_19005</name>
</gene>
<protein>
    <submittedName>
        <fullName evidence="1">Uncharacterized protein</fullName>
    </submittedName>
</protein>
<dbReference type="OrthoDB" id="331589at2"/>
<accession>A0A6H3NIU4</accession>
<keyword evidence="2" id="KW-1185">Reference proteome</keyword>
<evidence type="ECO:0000313" key="2">
    <source>
        <dbReference type="Proteomes" id="UP000297649"/>
    </source>
</evidence>
<evidence type="ECO:0000313" key="1">
    <source>
        <dbReference type="EMBL" id="TGN10742.1"/>
    </source>
</evidence>
<dbReference type="PROSITE" id="PS51257">
    <property type="entry name" value="PROKAR_LIPOPROTEIN"/>
    <property type="match status" value="1"/>
</dbReference>
<dbReference type="Proteomes" id="UP000297649">
    <property type="component" value="Unassembled WGS sequence"/>
</dbReference>
<comment type="caution">
    <text evidence="1">The sequence shown here is derived from an EMBL/GenBank/DDBJ whole genome shotgun (WGS) entry which is preliminary data.</text>
</comment>